<evidence type="ECO:0000256" key="3">
    <source>
        <dbReference type="ARBA" id="ARBA00022793"/>
    </source>
</evidence>
<dbReference type="PANTHER" id="PTHR43277">
    <property type="entry name" value="ARGININE DECARBOXYLASE"/>
    <property type="match status" value="1"/>
</dbReference>
<organism evidence="8 9">
    <name type="scientific">Caldicoprobacter faecalis</name>
    <dbReference type="NCBI Taxonomy" id="937334"/>
    <lineage>
        <taxon>Bacteria</taxon>
        <taxon>Bacillati</taxon>
        <taxon>Bacillota</taxon>
        <taxon>Clostridia</taxon>
        <taxon>Caldicoprobacterales</taxon>
        <taxon>Caldicoprobacteraceae</taxon>
        <taxon>Caldicoprobacter</taxon>
    </lineage>
</organism>
<evidence type="ECO:0000313" key="9">
    <source>
        <dbReference type="Proteomes" id="UP000198577"/>
    </source>
</evidence>
<feature type="domain" description="Orn/Lys/Arg decarboxylase C-terminal" evidence="7">
    <location>
        <begin position="400"/>
        <end position="452"/>
    </location>
</feature>
<name>A0A1I5W1K5_9FIRM</name>
<dbReference type="RefSeq" id="WP_051456393.1">
    <property type="nucleotide sequence ID" value="NZ_FOXR01000013.1"/>
</dbReference>
<sequence>MDVNNAPLVKALMEYAKQGTVRFHMPGHKGGKAFPRAFLDNLAAMDVTEIPGMDNLYCPVGVIAQAQMLAAKAFGAHHTFFMVNGSTAGIQAMVMAACKPGDKLIVPRNSHRSVWSAMILADVKPVYIQPRYDQENSMATQILVQDVERALDENPDAVGVLVVHPNYYGMCSHLEQIEKVVHDREKLLLVDEAHGAHFIFHPDLPPSAGQLGADMWVQSAHKTLPALTQGAYFHVRGPRVDANRAAQVIAMLQTSSPSYLIMASLDWARALMEAEGKALIERLMHEIHKVKTRLRGHIGLLTIDDYDKGEEVAALDPTRLVLDVRPLGITGYQAERLLREAGVQVEMSDIYRLVLICSVADNRTAFNVLIEALTSLAKKLPAHRFGPSAAYKYNKMSISGEIPQQMLSPREAFYSIIENVPIEKSVGRICAGVIGAYPPGIPRFCPGELIDKAGIDELLDIQRYGGTLFGLVEDALVPVVSE</sequence>
<comment type="cofactor">
    <cofactor evidence="1">
        <name>pyridoxal 5'-phosphate</name>
        <dbReference type="ChEBI" id="CHEBI:597326"/>
    </cofactor>
</comment>
<proteinExistence type="inferred from homology"/>
<evidence type="ECO:0000256" key="5">
    <source>
        <dbReference type="ARBA" id="ARBA00023239"/>
    </source>
</evidence>
<keyword evidence="5" id="KW-0456">Lyase</keyword>
<keyword evidence="3" id="KW-0210">Decarboxylase</keyword>
<dbReference type="CDD" id="cd00615">
    <property type="entry name" value="Orn_deC_like"/>
    <property type="match status" value="1"/>
</dbReference>
<dbReference type="Gene3D" id="3.90.100.10">
    <property type="entry name" value="Orn/Lys/Arg decarboxylase, C-terminal domain"/>
    <property type="match status" value="1"/>
</dbReference>
<dbReference type="InterPro" id="IPR008286">
    <property type="entry name" value="Prn/Lys/Arg_de-COase_C"/>
</dbReference>
<dbReference type="STRING" id="937334.SAMN05444406_11366"/>
<dbReference type="EMBL" id="FOXR01000013">
    <property type="protein sequence ID" value="SFQ13560.1"/>
    <property type="molecule type" value="Genomic_DNA"/>
</dbReference>
<dbReference type="Proteomes" id="UP000198577">
    <property type="component" value="Unassembled WGS sequence"/>
</dbReference>
<evidence type="ECO:0000256" key="2">
    <source>
        <dbReference type="ARBA" id="ARBA00010671"/>
    </source>
</evidence>
<comment type="similarity">
    <text evidence="2">Belongs to the Orn/Lys/Arg decarboxylase class-I family.</text>
</comment>
<dbReference type="GO" id="GO:0016831">
    <property type="term" value="F:carboxy-lyase activity"/>
    <property type="evidence" value="ECO:0007669"/>
    <property type="project" value="UniProtKB-KW"/>
</dbReference>
<dbReference type="InterPro" id="IPR036633">
    <property type="entry name" value="Prn/Lys/Arg_de-COase_C_sf"/>
</dbReference>
<feature type="domain" description="Orn/Lys/Arg decarboxylases family 1 pyridoxal-P attachment site" evidence="6">
    <location>
        <begin position="7"/>
        <end position="294"/>
    </location>
</feature>
<dbReference type="InterPro" id="IPR015424">
    <property type="entry name" value="PyrdxlP-dep_Trfase"/>
</dbReference>
<evidence type="ECO:0000259" key="7">
    <source>
        <dbReference type="Pfam" id="PF03711"/>
    </source>
</evidence>
<dbReference type="SUPFAM" id="SSF53383">
    <property type="entry name" value="PLP-dependent transferases"/>
    <property type="match status" value="1"/>
</dbReference>
<dbReference type="Pfam" id="PF01276">
    <property type="entry name" value="OKR_DC_1"/>
    <property type="match status" value="1"/>
</dbReference>
<accession>A0A1I5W1K5</accession>
<gene>
    <name evidence="8" type="ORF">SAMN05444406_11366</name>
</gene>
<evidence type="ECO:0000313" key="8">
    <source>
        <dbReference type="EMBL" id="SFQ13560.1"/>
    </source>
</evidence>
<protein>
    <submittedName>
        <fullName evidence="8">Arginine decarboxylase</fullName>
    </submittedName>
</protein>
<keyword evidence="4" id="KW-0663">Pyridoxal phosphate</keyword>
<dbReference type="OrthoDB" id="9815233at2"/>
<evidence type="ECO:0000256" key="4">
    <source>
        <dbReference type="ARBA" id="ARBA00022898"/>
    </source>
</evidence>
<dbReference type="InterPro" id="IPR000310">
    <property type="entry name" value="Orn/Lys/Arg_deCO2ase_major_dom"/>
</dbReference>
<evidence type="ECO:0000259" key="6">
    <source>
        <dbReference type="Pfam" id="PF01276"/>
    </source>
</evidence>
<dbReference type="AlphaFoldDB" id="A0A1I5W1K5"/>
<evidence type="ECO:0000256" key="1">
    <source>
        <dbReference type="ARBA" id="ARBA00001933"/>
    </source>
</evidence>
<dbReference type="InterPro" id="IPR015421">
    <property type="entry name" value="PyrdxlP-dep_Trfase_major"/>
</dbReference>
<reference evidence="8 9" key="1">
    <citation type="submission" date="2016-10" db="EMBL/GenBank/DDBJ databases">
        <authorList>
            <person name="de Groot N.N."/>
        </authorList>
    </citation>
    <scope>NUCLEOTIDE SEQUENCE [LARGE SCALE GENOMIC DNA]</scope>
    <source>
        <strain evidence="8 9">DSM 20678</strain>
    </source>
</reference>
<dbReference type="SUPFAM" id="SSF55904">
    <property type="entry name" value="Ornithine decarboxylase C-terminal domain"/>
    <property type="match status" value="1"/>
</dbReference>
<dbReference type="Pfam" id="PF03711">
    <property type="entry name" value="OKR_DC_1_C"/>
    <property type="match status" value="1"/>
</dbReference>
<dbReference type="PANTHER" id="PTHR43277:SF4">
    <property type="entry name" value="ARGININE DECARBOXYLASE"/>
    <property type="match status" value="1"/>
</dbReference>
<keyword evidence="9" id="KW-1185">Reference proteome</keyword>
<dbReference type="Gene3D" id="3.40.640.10">
    <property type="entry name" value="Type I PLP-dependent aspartate aminotransferase-like (Major domain)"/>
    <property type="match status" value="1"/>
</dbReference>
<dbReference type="InterPro" id="IPR052357">
    <property type="entry name" value="Orn_Lys_Arg_decarboxylase-I"/>
</dbReference>